<organism evidence="2 3">
    <name type="scientific">Candidatus Vogelbacteria bacterium RIFOXYD1_FULL_51_18</name>
    <dbReference type="NCBI Taxonomy" id="1802440"/>
    <lineage>
        <taxon>Bacteria</taxon>
        <taxon>Candidatus Vogeliibacteriota</taxon>
    </lineage>
</organism>
<proteinExistence type="predicted"/>
<protein>
    <recommendedName>
        <fullName evidence="4">Cell division protein FtsL</fullName>
    </recommendedName>
</protein>
<evidence type="ECO:0000313" key="2">
    <source>
        <dbReference type="EMBL" id="OHA60878.1"/>
    </source>
</evidence>
<evidence type="ECO:0000313" key="3">
    <source>
        <dbReference type="Proteomes" id="UP000177090"/>
    </source>
</evidence>
<keyword evidence="1" id="KW-1133">Transmembrane helix</keyword>
<keyword evidence="1" id="KW-0472">Membrane</keyword>
<feature type="transmembrane region" description="Helical" evidence="1">
    <location>
        <begin position="12"/>
        <end position="32"/>
    </location>
</feature>
<evidence type="ECO:0008006" key="4">
    <source>
        <dbReference type="Google" id="ProtNLM"/>
    </source>
</evidence>
<sequence length="105" mass="11503">MYAYASLTLEGRLFWTLITILTLMVSSYVYLIQQSVMHVVAQRVAAEESASIEGTIADLEGSYFATMGTITLERARELGFIDSAEETSFAHKDAPTLGFARGNGE</sequence>
<comment type="caution">
    <text evidence="2">The sequence shown here is derived from an EMBL/GenBank/DDBJ whole genome shotgun (WGS) entry which is preliminary data.</text>
</comment>
<keyword evidence="1" id="KW-0812">Transmembrane</keyword>
<name>A0A1G2QK95_9BACT</name>
<reference evidence="2 3" key="1">
    <citation type="journal article" date="2016" name="Nat. Commun.">
        <title>Thousands of microbial genomes shed light on interconnected biogeochemical processes in an aquifer system.</title>
        <authorList>
            <person name="Anantharaman K."/>
            <person name="Brown C.T."/>
            <person name="Hug L.A."/>
            <person name="Sharon I."/>
            <person name="Castelle C.J."/>
            <person name="Probst A.J."/>
            <person name="Thomas B.C."/>
            <person name="Singh A."/>
            <person name="Wilkins M.J."/>
            <person name="Karaoz U."/>
            <person name="Brodie E.L."/>
            <person name="Williams K.H."/>
            <person name="Hubbard S.S."/>
            <person name="Banfield J.F."/>
        </authorList>
    </citation>
    <scope>NUCLEOTIDE SEQUENCE [LARGE SCALE GENOMIC DNA]</scope>
</reference>
<dbReference type="EMBL" id="MHTL01000007">
    <property type="protein sequence ID" value="OHA60878.1"/>
    <property type="molecule type" value="Genomic_DNA"/>
</dbReference>
<evidence type="ECO:0000256" key="1">
    <source>
        <dbReference type="SAM" id="Phobius"/>
    </source>
</evidence>
<dbReference type="Proteomes" id="UP000177090">
    <property type="component" value="Unassembled WGS sequence"/>
</dbReference>
<dbReference type="AlphaFoldDB" id="A0A1G2QK95"/>
<gene>
    <name evidence="2" type="ORF">A2569_02785</name>
</gene>
<dbReference type="STRING" id="1802440.A2569_02785"/>
<accession>A0A1G2QK95</accession>